<reference evidence="11 12" key="1">
    <citation type="submission" date="2020-10" db="EMBL/GenBank/DDBJ databases">
        <title>Ramlibacter sp. HM2 16S ribosomal RNA gene Genome sequencing and assembly.</title>
        <authorList>
            <person name="Kang M."/>
        </authorList>
    </citation>
    <scope>NUCLEOTIDE SEQUENCE [LARGE SCALE GENOMIC DNA]</scope>
    <source>
        <strain evidence="11 12">HM2</strain>
    </source>
</reference>
<dbReference type="PROSITE" id="PS51330">
    <property type="entry name" value="DHFR_2"/>
    <property type="match status" value="1"/>
</dbReference>
<proteinExistence type="inferred from homology"/>
<dbReference type="InterPro" id="IPR017925">
    <property type="entry name" value="DHFR_CS"/>
</dbReference>
<evidence type="ECO:0000256" key="3">
    <source>
        <dbReference type="ARBA" id="ARBA00012856"/>
    </source>
</evidence>
<dbReference type="CDD" id="cd00209">
    <property type="entry name" value="DHFR"/>
    <property type="match status" value="1"/>
</dbReference>
<dbReference type="PANTHER" id="PTHR48069:SF3">
    <property type="entry name" value="DIHYDROFOLATE REDUCTASE"/>
    <property type="match status" value="1"/>
</dbReference>
<sequence length="165" mass="17910">MKLGLVFARARNGVIGKDGVLPWHLPEDLAHFRKVTTGAPVIMGRRTWDSLPPKFRPLPGRRNIVVTRQAGWSAPGAETANTVEQAVALCEPAAHAWLIGGAELYRHAVPLAQIAEVTEIDADFDGDTHAPELGPDWTQVAREEHTAANGLRYAFVTYGRGQAGE</sequence>
<evidence type="ECO:0000256" key="2">
    <source>
        <dbReference type="ARBA" id="ARBA00009539"/>
    </source>
</evidence>
<dbReference type="InterPro" id="IPR001796">
    <property type="entry name" value="DHFR_dom"/>
</dbReference>
<organism evidence="11 12">
    <name type="scientific">Ramlibacter pallidus</name>
    <dbReference type="NCBI Taxonomy" id="2780087"/>
    <lineage>
        <taxon>Bacteria</taxon>
        <taxon>Pseudomonadati</taxon>
        <taxon>Pseudomonadota</taxon>
        <taxon>Betaproteobacteria</taxon>
        <taxon>Burkholderiales</taxon>
        <taxon>Comamonadaceae</taxon>
        <taxon>Ramlibacter</taxon>
    </lineage>
</organism>
<keyword evidence="6 8" id="KW-0560">Oxidoreductase</keyword>
<evidence type="ECO:0000259" key="10">
    <source>
        <dbReference type="PROSITE" id="PS51330"/>
    </source>
</evidence>
<evidence type="ECO:0000256" key="4">
    <source>
        <dbReference type="ARBA" id="ARBA00022563"/>
    </source>
</evidence>
<dbReference type="PRINTS" id="PR00070">
    <property type="entry name" value="DHFR"/>
</dbReference>
<gene>
    <name evidence="11" type="ORF">IM787_20180</name>
</gene>
<evidence type="ECO:0000256" key="5">
    <source>
        <dbReference type="ARBA" id="ARBA00022857"/>
    </source>
</evidence>
<dbReference type="PROSITE" id="PS00075">
    <property type="entry name" value="DHFR_1"/>
    <property type="match status" value="1"/>
</dbReference>
<dbReference type="Proteomes" id="UP000806285">
    <property type="component" value="Unassembled WGS sequence"/>
</dbReference>
<evidence type="ECO:0000256" key="7">
    <source>
        <dbReference type="ARBA" id="ARBA00025067"/>
    </source>
</evidence>
<evidence type="ECO:0000313" key="12">
    <source>
        <dbReference type="Proteomes" id="UP000806285"/>
    </source>
</evidence>
<dbReference type="InterPro" id="IPR012259">
    <property type="entry name" value="DHFR"/>
</dbReference>
<feature type="domain" description="DHFR" evidence="10">
    <location>
        <begin position="2"/>
        <end position="160"/>
    </location>
</feature>
<dbReference type="PANTHER" id="PTHR48069">
    <property type="entry name" value="DIHYDROFOLATE REDUCTASE"/>
    <property type="match status" value="1"/>
</dbReference>
<dbReference type="Pfam" id="PF00186">
    <property type="entry name" value="DHFR_1"/>
    <property type="match status" value="1"/>
</dbReference>
<dbReference type="PIRSF" id="PIRSF000194">
    <property type="entry name" value="DHFR"/>
    <property type="match status" value="1"/>
</dbReference>
<dbReference type="InterPro" id="IPR024072">
    <property type="entry name" value="DHFR-like_dom_sf"/>
</dbReference>
<dbReference type="Gene3D" id="3.40.430.10">
    <property type="entry name" value="Dihydrofolate Reductase, subunit A"/>
    <property type="match status" value="1"/>
</dbReference>
<keyword evidence="5 8" id="KW-0521">NADP</keyword>
<dbReference type="RefSeq" id="WP_193678522.1">
    <property type="nucleotide sequence ID" value="NZ_JADDIV010000006.1"/>
</dbReference>
<dbReference type="SUPFAM" id="SSF53597">
    <property type="entry name" value="Dihydrofolate reductase-like"/>
    <property type="match status" value="1"/>
</dbReference>
<evidence type="ECO:0000313" key="11">
    <source>
        <dbReference type="EMBL" id="MBE7369893.1"/>
    </source>
</evidence>
<comment type="caution">
    <text evidence="11">The sequence shown here is derived from an EMBL/GenBank/DDBJ whole genome shotgun (WGS) entry which is preliminary data.</text>
</comment>
<dbReference type="EC" id="1.5.1.3" evidence="3 8"/>
<evidence type="ECO:0000256" key="6">
    <source>
        <dbReference type="ARBA" id="ARBA00023002"/>
    </source>
</evidence>
<comment type="function">
    <text evidence="7 8">Key enzyme in folate metabolism. Catalyzes an essential reaction for de novo glycine and purine synthesis, and for DNA precursor synthesis.</text>
</comment>
<evidence type="ECO:0000256" key="1">
    <source>
        <dbReference type="ARBA" id="ARBA00004903"/>
    </source>
</evidence>
<evidence type="ECO:0000256" key="9">
    <source>
        <dbReference type="RuleBase" id="RU004474"/>
    </source>
</evidence>
<keyword evidence="12" id="KW-1185">Reference proteome</keyword>
<keyword evidence="4 8" id="KW-0554">One-carbon metabolism</keyword>
<name>A0ABR9S8N4_9BURK</name>
<dbReference type="EMBL" id="JADDIV010000006">
    <property type="protein sequence ID" value="MBE7369893.1"/>
    <property type="molecule type" value="Genomic_DNA"/>
</dbReference>
<comment type="similarity">
    <text evidence="2 8 9">Belongs to the dihydrofolate reductase family.</text>
</comment>
<protein>
    <recommendedName>
        <fullName evidence="3 8">Dihydrofolate reductase</fullName>
        <ecNumber evidence="3 8">1.5.1.3</ecNumber>
    </recommendedName>
</protein>
<evidence type="ECO:0000256" key="8">
    <source>
        <dbReference type="PIRNR" id="PIRNR000194"/>
    </source>
</evidence>
<comment type="catalytic activity">
    <reaction evidence="8">
        <text>(6S)-5,6,7,8-tetrahydrofolate + NADP(+) = 7,8-dihydrofolate + NADPH + H(+)</text>
        <dbReference type="Rhea" id="RHEA:15009"/>
        <dbReference type="ChEBI" id="CHEBI:15378"/>
        <dbReference type="ChEBI" id="CHEBI:57451"/>
        <dbReference type="ChEBI" id="CHEBI:57453"/>
        <dbReference type="ChEBI" id="CHEBI:57783"/>
        <dbReference type="ChEBI" id="CHEBI:58349"/>
        <dbReference type="EC" id="1.5.1.3"/>
    </reaction>
</comment>
<accession>A0ABR9S8N4</accession>
<comment type="pathway">
    <text evidence="1 8">Cofactor biosynthesis; tetrahydrofolate biosynthesis; 5,6,7,8-tetrahydrofolate from 7,8-dihydrofolate: step 1/1.</text>
</comment>